<reference evidence="3" key="1">
    <citation type="journal article" date="2019" name="Int. J. Syst. Evol. Microbiol.">
        <title>The Global Catalogue of Microorganisms (GCM) 10K type strain sequencing project: providing services to taxonomists for standard genome sequencing and annotation.</title>
        <authorList>
            <consortium name="The Broad Institute Genomics Platform"/>
            <consortium name="The Broad Institute Genome Sequencing Center for Infectious Disease"/>
            <person name="Wu L."/>
            <person name="Ma J."/>
        </authorList>
    </citation>
    <scope>NUCLEOTIDE SEQUENCE [LARGE SCALE GENOMIC DNA]</scope>
    <source>
        <strain evidence="3">JCM 17440</strain>
    </source>
</reference>
<comment type="caution">
    <text evidence="2">The sequence shown here is derived from an EMBL/GenBank/DDBJ whole genome shotgun (WGS) entry which is preliminary data.</text>
</comment>
<organism evidence="2 3">
    <name type="scientific">Actinomadura meridiana</name>
    <dbReference type="NCBI Taxonomy" id="559626"/>
    <lineage>
        <taxon>Bacteria</taxon>
        <taxon>Bacillati</taxon>
        <taxon>Actinomycetota</taxon>
        <taxon>Actinomycetes</taxon>
        <taxon>Streptosporangiales</taxon>
        <taxon>Thermomonosporaceae</taxon>
        <taxon>Actinomadura</taxon>
    </lineage>
</organism>
<dbReference type="InterPro" id="IPR016040">
    <property type="entry name" value="NAD(P)-bd_dom"/>
</dbReference>
<evidence type="ECO:0000313" key="2">
    <source>
        <dbReference type="EMBL" id="GAA4230482.1"/>
    </source>
</evidence>
<proteinExistence type="predicted"/>
<feature type="domain" description="NAD(P)-binding" evidence="1">
    <location>
        <begin position="2"/>
        <end position="149"/>
    </location>
</feature>
<protein>
    <recommendedName>
        <fullName evidence="1">NAD(P)-binding domain-containing protein</fullName>
    </recommendedName>
</protein>
<dbReference type="Proteomes" id="UP001501710">
    <property type="component" value="Unassembled WGS sequence"/>
</dbReference>
<dbReference type="RefSeq" id="WP_344894854.1">
    <property type="nucleotide sequence ID" value="NZ_BAABAS010000005.1"/>
</dbReference>
<dbReference type="PANTHER" id="PTHR15020:SF50">
    <property type="entry name" value="UPF0659 PROTEIN YMR090W"/>
    <property type="match status" value="1"/>
</dbReference>
<evidence type="ECO:0000313" key="3">
    <source>
        <dbReference type="Proteomes" id="UP001501710"/>
    </source>
</evidence>
<dbReference type="PANTHER" id="PTHR15020">
    <property type="entry name" value="FLAVIN REDUCTASE-RELATED"/>
    <property type="match status" value="1"/>
</dbReference>
<keyword evidence="3" id="KW-1185">Reference proteome</keyword>
<dbReference type="EMBL" id="BAABAS010000005">
    <property type="protein sequence ID" value="GAA4230482.1"/>
    <property type="molecule type" value="Genomic_DNA"/>
</dbReference>
<dbReference type="SUPFAM" id="SSF51735">
    <property type="entry name" value="NAD(P)-binding Rossmann-fold domains"/>
    <property type="match status" value="1"/>
</dbReference>
<dbReference type="Gene3D" id="3.40.50.720">
    <property type="entry name" value="NAD(P)-binding Rossmann-like Domain"/>
    <property type="match status" value="1"/>
</dbReference>
<evidence type="ECO:0000259" key="1">
    <source>
        <dbReference type="Pfam" id="PF13460"/>
    </source>
</evidence>
<dbReference type="InterPro" id="IPR036291">
    <property type="entry name" value="NAD(P)-bd_dom_sf"/>
</dbReference>
<sequence length="160" mass="16817">MDADAIEETVKGRHAVISALGSREGRVPTRVCQDGTRAITAAMFAAGTERFVLVSASGLHSGRGDDPVTRFVAKPILQRVLKHAFDDMRVAERVTRDSGLGWTIVRPPRLTDGTGKTGYRKAVDRNVLGGVSITRSALAAALLDAAADPSTIGHVVSVAG</sequence>
<name>A0ABP8BYH6_9ACTN</name>
<accession>A0ABP8BYH6</accession>
<dbReference type="Pfam" id="PF13460">
    <property type="entry name" value="NAD_binding_10"/>
    <property type="match status" value="1"/>
</dbReference>
<gene>
    <name evidence="2" type="ORF">GCM10022254_25410</name>
</gene>